<name>A0ABR9Z8D6_VIBAN</name>
<protein>
    <submittedName>
        <fullName evidence="5">Uncharacterized protein</fullName>
    </submittedName>
</protein>
<keyword evidence="6" id="KW-1185">Reference proteome</keyword>
<evidence type="ECO:0000313" key="5">
    <source>
        <dbReference type="EMBL" id="MBF4374361.1"/>
    </source>
</evidence>
<dbReference type="PANTHER" id="PTHR30332:SF24">
    <property type="entry name" value="SECRETIN GSPD-RELATED"/>
    <property type="match status" value="1"/>
</dbReference>
<feature type="compositionally biased region" description="Polar residues" evidence="4">
    <location>
        <begin position="123"/>
        <end position="141"/>
    </location>
</feature>
<reference evidence="5 6" key="1">
    <citation type="journal article" date="2021" name="PeerJ">
        <title>Analysis of 44 Vibrio anguillarum genomes reveals high genetic diversity.</title>
        <authorList>
            <person name="Hansen M.J."/>
            <person name="Dalsgaard I."/>
        </authorList>
    </citation>
    <scope>NUCLEOTIDE SEQUENCE [LARGE SCALE GENOMIC DNA]</scope>
    <source>
        <strain evidence="5 6">040915-1/1B</strain>
    </source>
</reference>
<feature type="region of interest" description="Disordered" evidence="4">
    <location>
        <begin position="123"/>
        <end position="143"/>
    </location>
</feature>
<evidence type="ECO:0000256" key="2">
    <source>
        <dbReference type="ARBA" id="ARBA00022729"/>
    </source>
</evidence>
<dbReference type="InterPro" id="IPR050810">
    <property type="entry name" value="Bact_Secretion_Sys_Channel"/>
</dbReference>
<evidence type="ECO:0000256" key="3">
    <source>
        <dbReference type="ARBA" id="ARBA00023136"/>
    </source>
</evidence>
<sequence>MIMNKTPIALLISLALIQGCSNTIGDPLKENQDKQEDLSQYLKDEFTHEMSQYSYSDDYYVLGGAFVTKKEAPLPPVFDMTANIGQLDDVPLEIILEKLNIRYQKFGVVATIANDADEFLKNKTQSQKTTDSAPSDDSTGTSPIIPIQQISASQIVEKNTSRYNYSMSINLKNTSLRNMLDLIAANTGLWWQYRNGKVTFHYLTEKSIALDIGDQSYQLTTSNDGQASYSLTTSSDSESPLQGIEKQIAQYLTKDGSVALNKYDRSITVKDTPDSVERIETFVKDFNYRSMTPYSIKAEVYEVIWEKTDNKEIDWEIAFTESALKLTGLAPPVVSDGTSGGLSATRVGGKFDGSKLMANFINKNSSIYSKIKNTVKTKNSIPAQLISSEDRAIVAGRSVTIDSNGFSQETIDTKILNEGFNIISRPRLTSTGLIDMEVIVNTSTIKDIKTFGTDKDQLQLEEMKRHSTMGTLPLRSGETAIINAYERDLSSGDIAALTEDFPWWTGGGNNKRRYKASLIVLVTPTILER</sequence>
<comment type="caution">
    <text evidence="5">The sequence shown here is derived from an EMBL/GenBank/DDBJ whole genome shotgun (WGS) entry which is preliminary data.</text>
</comment>
<proteinExistence type="predicted"/>
<dbReference type="Proteomes" id="UP000726136">
    <property type="component" value="Unassembled WGS sequence"/>
</dbReference>
<dbReference type="RefSeq" id="WP_194663828.1">
    <property type="nucleotide sequence ID" value="NZ_RDPI01000019.1"/>
</dbReference>
<dbReference type="EMBL" id="RDPI01000019">
    <property type="protein sequence ID" value="MBF4374361.1"/>
    <property type="molecule type" value="Genomic_DNA"/>
</dbReference>
<keyword evidence="2" id="KW-0732">Signal</keyword>
<comment type="subcellular location">
    <subcellularLocation>
        <location evidence="1">Membrane</location>
    </subcellularLocation>
</comment>
<evidence type="ECO:0000313" key="6">
    <source>
        <dbReference type="Proteomes" id="UP000726136"/>
    </source>
</evidence>
<evidence type="ECO:0000256" key="1">
    <source>
        <dbReference type="ARBA" id="ARBA00004370"/>
    </source>
</evidence>
<organism evidence="5 6">
    <name type="scientific">Vibrio anguillarum</name>
    <name type="common">Listonella anguillarum</name>
    <dbReference type="NCBI Taxonomy" id="55601"/>
    <lineage>
        <taxon>Bacteria</taxon>
        <taxon>Pseudomonadati</taxon>
        <taxon>Pseudomonadota</taxon>
        <taxon>Gammaproteobacteria</taxon>
        <taxon>Vibrionales</taxon>
        <taxon>Vibrionaceae</taxon>
        <taxon>Vibrio</taxon>
    </lineage>
</organism>
<accession>A0ABR9Z8D6</accession>
<dbReference type="PANTHER" id="PTHR30332">
    <property type="entry name" value="PROBABLE GENERAL SECRETION PATHWAY PROTEIN D"/>
    <property type="match status" value="1"/>
</dbReference>
<evidence type="ECO:0000256" key="4">
    <source>
        <dbReference type="SAM" id="MobiDB-lite"/>
    </source>
</evidence>
<dbReference type="PROSITE" id="PS51257">
    <property type="entry name" value="PROKAR_LIPOPROTEIN"/>
    <property type="match status" value="1"/>
</dbReference>
<gene>
    <name evidence="5" type="ORF">EAY46_14930</name>
</gene>
<keyword evidence="3" id="KW-0472">Membrane</keyword>